<organism evidence="2 3">
    <name type="scientific">Glycomyces albidus</name>
    <dbReference type="NCBI Taxonomy" id="2656774"/>
    <lineage>
        <taxon>Bacteria</taxon>
        <taxon>Bacillati</taxon>
        <taxon>Actinomycetota</taxon>
        <taxon>Actinomycetes</taxon>
        <taxon>Glycomycetales</taxon>
        <taxon>Glycomycetaceae</taxon>
        <taxon>Glycomyces</taxon>
    </lineage>
</organism>
<dbReference type="EMBL" id="WIAO01000013">
    <property type="protein sequence ID" value="MQM26423.1"/>
    <property type="molecule type" value="Genomic_DNA"/>
</dbReference>
<evidence type="ECO:0008006" key="4">
    <source>
        <dbReference type="Google" id="ProtNLM"/>
    </source>
</evidence>
<comment type="caution">
    <text evidence="2">The sequence shown here is derived from an EMBL/GenBank/DDBJ whole genome shotgun (WGS) entry which is preliminary data.</text>
</comment>
<evidence type="ECO:0000256" key="1">
    <source>
        <dbReference type="SAM" id="MobiDB-lite"/>
    </source>
</evidence>
<keyword evidence="3" id="KW-1185">Reference proteome</keyword>
<dbReference type="AlphaFoldDB" id="A0A6L5GA49"/>
<dbReference type="Proteomes" id="UP000477750">
    <property type="component" value="Unassembled WGS sequence"/>
</dbReference>
<dbReference type="InterPro" id="IPR010985">
    <property type="entry name" value="Ribbon_hlx_hlx"/>
</dbReference>
<proteinExistence type="predicted"/>
<sequence>MADLELHDVPEDVMARLRLRAQKNHTTVEGFAKHLLEQDSKRITVEEAIERSRENSRGSGVTADDVLTAIEESRAHRQ</sequence>
<reference evidence="2 3" key="1">
    <citation type="submission" date="2019-10" db="EMBL/GenBank/DDBJ databases">
        <title>Glycomyces albidus sp. nov., a novel actinomycete isolated from rhizosphere soil of wheat (Triticum aestivum L.).</title>
        <authorList>
            <person name="Qian L."/>
        </authorList>
    </citation>
    <scope>NUCLEOTIDE SEQUENCE [LARGE SCALE GENOMIC DNA]</scope>
    <source>
        <strain evidence="2 3">NEAU-7082</strain>
    </source>
</reference>
<accession>A0A6L5GA49</accession>
<name>A0A6L5GA49_9ACTN</name>
<dbReference type="SUPFAM" id="SSF47598">
    <property type="entry name" value="Ribbon-helix-helix"/>
    <property type="match status" value="1"/>
</dbReference>
<dbReference type="RefSeq" id="WP_153025574.1">
    <property type="nucleotide sequence ID" value="NZ_WIAO01000013.1"/>
</dbReference>
<feature type="region of interest" description="Disordered" evidence="1">
    <location>
        <begin position="49"/>
        <end position="78"/>
    </location>
</feature>
<gene>
    <name evidence="2" type="ORF">GFD30_12700</name>
</gene>
<evidence type="ECO:0000313" key="3">
    <source>
        <dbReference type="Proteomes" id="UP000477750"/>
    </source>
</evidence>
<evidence type="ECO:0000313" key="2">
    <source>
        <dbReference type="EMBL" id="MQM26423.1"/>
    </source>
</evidence>
<protein>
    <recommendedName>
        <fullName evidence="4">Antitoxin</fullName>
    </recommendedName>
</protein>
<dbReference type="GO" id="GO:0006355">
    <property type="term" value="P:regulation of DNA-templated transcription"/>
    <property type="evidence" value="ECO:0007669"/>
    <property type="project" value="InterPro"/>
</dbReference>